<protein>
    <recommendedName>
        <fullName evidence="6">Ig-like domain-containing protein</fullName>
    </recommendedName>
</protein>
<keyword evidence="2" id="KW-0677">Repeat</keyword>
<evidence type="ECO:0000256" key="2">
    <source>
        <dbReference type="ARBA" id="ARBA00022737"/>
    </source>
</evidence>
<dbReference type="EMBL" id="QCYY01003810">
    <property type="protein sequence ID" value="ROT62146.1"/>
    <property type="molecule type" value="Genomic_DNA"/>
</dbReference>
<feature type="region of interest" description="Disordered" evidence="5">
    <location>
        <begin position="214"/>
        <end position="243"/>
    </location>
</feature>
<reference evidence="7 8" key="1">
    <citation type="submission" date="2018-04" db="EMBL/GenBank/DDBJ databases">
        <authorList>
            <person name="Zhang X."/>
            <person name="Yuan J."/>
            <person name="Li F."/>
            <person name="Xiang J."/>
        </authorList>
    </citation>
    <scope>NUCLEOTIDE SEQUENCE [LARGE SCALE GENOMIC DNA]</scope>
    <source>
        <tissue evidence="7">Muscle</tissue>
    </source>
</reference>
<dbReference type="CDD" id="cd00096">
    <property type="entry name" value="Ig"/>
    <property type="match status" value="1"/>
</dbReference>
<dbReference type="InterPro" id="IPR051170">
    <property type="entry name" value="Neural/epithelial_adhesion"/>
</dbReference>
<sequence length="847" mass="91142">MERASEAGNRPRSPMHSSNKLIIKKLPARGGSEKLLAVGGAKVTTDRRILVDGSRLTITHALPRDAGTFLCHFDLEPPLQLRHTLDVQSAPSVKSLSPPEQVVKKGEEVVLQCKAHGTPRPSSAGPGRRGSCPRGRPRSRLSSLSPSLLLYIAASLSSTRPDCHITPLPPLPRQGASTPPPPHIDMHAASQLHEITSSSPKGIRISSPTFTTYILQPPPPTLRSPLHSSTTTPPSQPPTLHQSPPYYPYLHISSTPPSTIPSLLPPTALPSSLSPKPFPSHLLLNLSFLSPSTQSSLPLTFSAIYPPIPLDYPPPLIPYPITSHLSSPLTPPHAPLKALLIPSSSLTLPHAPLTALLTTISPPSHSLSPYLTPSHPFSLPNTPPHAPLTALLVTISPPSHSLTHISLPLLTPSHPLTLPLTTLSQLFSSPSHPPHSLSLPITLSHPSPQFSSPTFTTYILQPPPPTLRSPLHSSTTTPPSQPPTPHQSPPYYPYLHISSTPPPLPSPPFYPPQLSPLLSPLNLSLLTYSSTFPSSLPLPSRPYLSPSQPSIPYPPRLSPASHPLPTNLSSLIPSHSSSRPSQSSSYPLSSSLTLPHAPLTALLTTISPPLTPSHHISLPLTPSHSLTLPLTPLSQLFSSPSHPLSLPHTISHSLSPLLTPSHPLTLPLTNLPQLFSEGEEEVRERGREGEEEVKERERGEGEGGRKEENDVVRSTEAETVELVCLVHGRPVPTVGWTHDGAALPDTHMDSEVDTPQDYAHDVYDAHTTQSHVSHRHTLTIQNLTDADFGLYMCIAENSHGVSNASIQLTGLPMPPMFTSSPNGEESHRYTLTWGTESLSPITDFVIK</sequence>
<dbReference type="OrthoDB" id="6159398at2759"/>
<keyword evidence="3" id="KW-1015">Disulfide bond</keyword>
<dbReference type="Gene3D" id="2.60.40.10">
    <property type="entry name" value="Immunoglobulins"/>
    <property type="match status" value="1"/>
</dbReference>
<evidence type="ECO:0000256" key="5">
    <source>
        <dbReference type="SAM" id="MobiDB-lite"/>
    </source>
</evidence>
<dbReference type="Proteomes" id="UP000283509">
    <property type="component" value="Unassembled WGS sequence"/>
</dbReference>
<feature type="region of interest" description="Disordered" evidence="5">
    <location>
        <begin position="454"/>
        <end position="497"/>
    </location>
</feature>
<feature type="compositionally biased region" description="Pro residues" evidence="5">
    <location>
        <begin position="479"/>
        <end position="492"/>
    </location>
</feature>
<keyword evidence="4" id="KW-0393">Immunoglobulin domain</keyword>
<comment type="caution">
    <text evidence="7">The sequence shown here is derived from an EMBL/GenBank/DDBJ whole genome shotgun (WGS) entry which is preliminary data.</text>
</comment>
<dbReference type="InterPro" id="IPR013783">
    <property type="entry name" value="Ig-like_fold"/>
</dbReference>
<feature type="compositionally biased region" description="Pro residues" evidence="5">
    <location>
        <begin position="167"/>
        <end position="183"/>
    </location>
</feature>
<keyword evidence="1" id="KW-0732">Signal</keyword>
<dbReference type="InterPro" id="IPR036179">
    <property type="entry name" value="Ig-like_dom_sf"/>
</dbReference>
<dbReference type="PANTHER" id="PTHR12231">
    <property type="entry name" value="CTX-RELATED TYPE I TRANSMEMBRANE PROTEIN"/>
    <property type="match status" value="1"/>
</dbReference>
<evidence type="ECO:0000256" key="3">
    <source>
        <dbReference type="ARBA" id="ARBA00023157"/>
    </source>
</evidence>
<feature type="region of interest" description="Disordered" evidence="5">
    <location>
        <begin position="543"/>
        <end position="590"/>
    </location>
</feature>
<feature type="compositionally biased region" description="Low complexity" evidence="5">
    <location>
        <begin position="468"/>
        <end position="478"/>
    </location>
</feature>
<dbReference type="PANTHER" id="PTHR12231:SF253">
    <property type="entry name" value="DPR-INTERACTING PROTEIN ETA, ISOFORM B-RELATED"/>
    <property type="match status" value="1"/>
</dbReference>
<feature type="compositionally biased region" description="Low complexity" evidence="5">
    <location>
        <begin position="223"/>
        <end position="243"/>
    </location>
</feature>
<feature type="compositionally biased region" description="Low complexity" evidence="5">
    <location>
        <begin position="119"/>
        <end position="141"/>
    </location>
</feature>
<evidence type="ECO:0000313" key="7">
    <source>
        <dbReference type="EMBL" id="ROT62146.1"/>
    </source>
</evidence>
<dbReference type="InterPro" id="IPR007110">
    <property type="entry name" value="Ig-like_dom"/>
</dbReference>
<feature type="compositionally biased region" description="Basic and acidic residues" evidence="5">
    <location>
        <begin position="682"/>
        <end position="714"/>
    </location>
</feature>
<evidence type="ECO:0000259" key="6">
    <source>
        <dbReference type="PROSITE" id="PS50835"/>
    </source>
</evidence>
<dbReference type="AlphaFoldDB" id="A0A3R7PDC5"/>
<dbReference type="SUPFAM" id="SSF48726">
    <property type="entry name" value="Immunoglobulin"/>
    <property type="match status" value="2"/>
</dbReference>
<name>A0A3R7PDC5_PENVA</name>
<feature type="region of interest" description="Disordered" evidence="5">
    <location>
        <begin position="116"/>
        <end position="141"/>
    </location>
</feature>
<evidence type="ECO:0000256" key="4">
    <source>
        <dbReference type="ARBA" id="ARBA00023319"/>
    </source>
</evidence>
<accession>A0A3R7PDC5</accession>
<dbReference type="PROSITE" id="PS50835">
    <property type="entry name" value="IG_LIKE"/>
    <property type="match status" value="1"/>
</dbReference>
<evidence type="ECO:0000313" key="8">
    <source>
        <dbReference type="Proteomes" id="UP000283509"/>
    </source>
</evidence>
<feature type="non-terminal residue" evidence="7">
    <location>
        <position position="847"/>
    </location>
</feature>
<feature type="region of interest" description="Disordered" evidence="5">
    <location>
        <begin position="677"/>
        <end position="714"/>
    </location>
</feature>
<dbReference type="InterPro" id="IPR003598">
    <property type="entry name" value="Ig_sub2"/>
</dbReference>
<dbReference type="Pfam" id="PF13927">
    <property type="entry name" value="Ig_3"/>
    <property type="match status" value="1"/>
</dbReference>
<feature type="region of interest" description="Disordered" evidence="5">
    <location>
        <begin position="163"/>
        <end position="186"/>
    </location>
</feature>
<feature type="compositionally biased region" description="Low complexity" evidence="5">
    <location>
        <begin position="568"/>
        <end position="590"/>
    </location>
</feature>
<gene>
    <name evidence="7" type="ORF">C7M84_020025</name>
</gene>
<dbReference type="SMART" id="SM00408">
    <property type="entry name" value="IGc2"/>
    <property type="match status" value="1"/>
</dbReference>
<keyword evidence="8" id="KW-1185">Reference proteome</keyword>
<organism evidence="7 8">
    <name type="scientific">Penaeus vannamei</name>
    <name type="common">Whiteleg shrimp</name>
    <name type="synonym">Litopenaeus vannamei</name>
    <dbReference type="NCBI Taxonomy" id="6689"/>
    <lineage>
        <taxon>Eukaryota</taxon>
        <taxon>Metazoa</taxon>
        <taxon>Ecdysozoa</taxon>
        <taxon>Arthropoda</taxon>
        <taxon>Crustacea</taxon>
        <taxon>Multicrustacea</taxon>
        <taxon>Malacostraca</taxon>
        <taxon>Eumalacostraca</taxon>
        <taxon>Eucarida</taxon>
        <taxon>Decapoda</taxon>
        <taxon>Dendrobranchiata</taxon>
        <taxon>Penaeoidea</taxon>
        <taxon>Penaeidae</taxon>
        <taxon>Penaeus</taxon>
    </lineage>
</organism>
<proteinExistence type="predicted"/>
<feature type="domain" description="Ig-like" evidence="6">
    <location>
        <begin position="716"/>
        <end position="809"/>
    </location>
</feature>
<reference evidence="7 8" key="2">
    <citation type="submission" date="2019-01" db="EMBL/GenBank/DDBJ databases">
        <title>The decoding of complex shrimp genome reveals the adaptation for benthos swimmer, frequently molting mechanism and breeding impact on genome.</title>
        <authorList>
            <person name="Sun Y."/>
            <person name="Gao Y."/>
            <person name="Yu Y."/>
        </authorList>
    </citation>
    <scope>NUCLEOTIDE SEQUENCE [LARGE SCALE GENOMIC DNA]</scope>
    <source>
        <tissue evidence="7">Muscle</tissue>
    </source>
</reference>
<evidence type="ECO:0000256" key="1">
    <source>
        <dbReference type="ARBA" id="ARBA00022729"/>
    </source>
</evidence>